<dbReference type="PANTHER" id="PTHR10209">
    <property type="entry name" value="OXIDOREDUCTASE, 2OG-FE II OXYGENASE FAMILY PROTEIN"/>
    <property type="match status" value="1"/>
</dbReference>
<dbReference type="EMBL" id="CAFBMT010000015">
    <property type="protein sequence ID" value="CAB4944324.1"/>
    <property type="molecule type" value="Genomic_DNA"/>
</dbReference>
<evidence type="ECO:0000256" key="2">
    <source>
        <dbReference type="ARBA" id="ARBA00022723"/>
    </source>
</evidence>
<dbReference type="EMBL" id="CAESGF010000025">
    <property type="protein sequence ID" value="CAB4365173.1"/>
    <property type="molecule type" value="Genomic_DNA"/>
</dbReference>
<dbReference type="Pfam" id="PF03171">
    <property type="entry name" value="2OG-FeII_Oxy"/>
    <property type="match status" value="1"/>
</dbReference>
<evidence type="ECO:0000313" key="10">
    <source>
        <dbReference type="EMBL" id="CAB4944324.1"/>
    </source>
</evidence>
<name>A0A6J6A9U4_9ZZZZ</name>
<evidence type="ECO:0000313" key="8">
    <source>
        <dbReference type="EMBL" id="CAB4830864.1"/>
    </source>
</evidence>
<evidence type="ECO:0000313" key="9">
    <source>
        <dbReference type="EMBL" id="CAB4852604.1"/>
    </source>
</evidence>
<keyword evidence="3" id="KW-0560">Oxidoreductase</keyword>
<dbReference type="PROSITE" id="PS51471">
    <property type="entry name" value="FE2OG_OXY"/>
    <property type="match status" value="1"/>
</dbReference>
<dbReference type="InterPro" id="IPR044861">
    <property type="entry name" value="IPNS-like_FE2OG_OXY"/>
</dbReference>
<proteinExistence type="inferred from homology"/>
<feature type="domain" description="Fe2OG dioxygenase" evidence="5">
    <location>
        <begin position="187"/>
        <end position="293"/>
    </location>
</feature>
<organism evidence="6">
    <name type="scientific">freshwater metagenome</name>
    <dbReference type="NCBI Taxonomy" id="449393"/>
    <lineage>
        <taxon>unclassified sequences</taxon>
        <taxon>metagenomes</taxon>
        <taxon>ecological metagenomes</taxon>
    </lineage>
</organism>
<dbReference type="Gene3D" id="2.60.120.330">
    <property type="entry name" value="B-lactam Antibiotic, Isopenicillin N Synthase, Chain"/>
    <property type="match status" value="1"/>
</dbReference>
<dbReference type="EMBL" id="CAFBOL010000018">
    <property type="protein sequence ID" value="CAB4983669.1"/>
    <property type="molecule type" value="Genomic_DNA"/>
</dbReference>
<dbReference type="EMBL" id="CAEZYF010000023">
    <property type="protein sequence ID" value="CAB4739246.1"/>
    <property type="molecule type" value="Genomic_DNA"/>
</dbReference>
<dbReference type="AlphaFoldDB" id="A0A6J6A9U4"/>
<evidence type="ECO:0000313" key="7">
    <source>
        <dbReference type="EMBL" id="CAB4739246.1"/>
    </source>
</evidence>
<evidence type="ECO:0000256" key="1">
    <source>
        <dbReference type="ARBA" id="ARBA00008056"/>
    </source>
</evidence>
<dbReference type="PANTHER" id="PTHR10209:SF881">
    <property type="entry name" value="FI07970P-RELATED"/>
    <property type="match status" value="1"/>
</dbReference>
<dbReference type="EMBL" id="CAFAAV010000184">
    <property type="protein sequence ID" value="CAB4830864.1"/>
    <property type="molecule type" value="Genomic_DNA"/>
</dbReference>
<evidence type="ECO:0000313" key="6">
    <source>
        <dbReference type="EMBL" id="CAB4365173.1"/>
    </source>
</evidence>
<keyword evidence="2" id="KW-0479">Metal-binding</keyword>
<dbReference type="SUPFAM" id="SSF51197">
    <property type="entry name" value="Clavaminate synthase-like"/>
    <property type="match status" value="1"/>
</dbReference>
<accession>A0A6J6A9U4</accession>
<dbReference type="GO" id="GO:0046872">
    <property type="term" value="F:metal ion binding"/>
    <property type="evidence" value="ECO:0007669"/>
    <property type="project" value="UniProtKB-KW"/>
</dbReference>
<gene>
    <name evidence="7" type="ORF">UFOPK2656_02773</name>
    <name evidence="8" type="ORF">UFOPK3099_02069</name>
    <name evidence="9" type="ORF">UFOPK3267_02180</name>
    <name evidence="10" type="ORF">UFOPK3651_02410</name>
    <name evidence="11" type="ORF">UFOPK3931_00968</name>
    <name evidence="6" type="ORF">UFOPK4189_02928</name>
</gene>
<evidence type="ECO:0000259" key="5">
    <source>
        <dbReference type="PROSITE" id="PS51471"/>
    </source>
</evidence>
<dbReference type="EMBL" id="CAFBIY010000141">
    <property type="protein sequence ID" value="CAB4852604.1"/>
    <property type="molecule type" value="Genomic_DNA"/>
</dbReference>
<keyword evidence="4" id="KW-0408">Iron</keyword>
<sequence>MSAPAVTGDFQLRRYGGGMNKILDVDLLAFERGSGEQRRAVVDGVRRSLTTGFVYTRHDLSEDMLDTAYGMLKEFFEHPQEVKQSFIAPESHGQTGYTGLLVETAASSDVPDWKEMLNWGISLSEGHPLRARYPHRYGPQVLPEAAVPGITEVLNTFHKQVEDVQRRFLRIIAEGLGCHESFFDEMTTNGATLTRAIRYPSMQHAPQGGHVWAGSHGDINLITALPRATAPGLQVLVDDQWVDAMAPDGQVIVNTGMMLERLTNGVIPTGIHRVVAAPGYTGERYSVVQFAHPTPWTLLNPLSCCITPEHPQRFSGMASADALDLVLYEINLVENARRVG</sequence>
<reference evidence="6" key="1">
    <citation type="submission" date="2020-05" db="EMBL/GenBank/DDBJ databases">
        <authorList>
            <person name="Chiriac C."/>
            <person name="Salcher M."/>
            <person name="Ghai R."/>
            <person name="Kavagutti S V."/>
        </authorList>
    </citation>
    <scope>NUCLEOTIDE SEQUENCE</scope>
</reference>
<evidence type="ECO:0000256" key="4">
    <source>
        <dbReference type="ARBA" id="ARBA00023004"/>
    </source>
</evidence>
<dbReference type="InterPro" id="IPR027443">
    <property type="entry name" value="IPNS-like_sf"/>
</dbReference>
<dbReference type="InterPro" id="IPR005123">
    <property type="entry name" value="Oxoglu/Fe-dep_dioxygenase_dom"/>
</dbReference>
<dbReference type="Pfam" id="PF14226">
    <property type="entry name" value="DIOX_N"/>
    <property type="match status" value="1"/>
</dbReference>
<evidence type="ECO:0000256" key="3">
    <source>
        <dbReference type="ARBA" id="ARBA00023002"/>
    </source>
</evidence>
<dbReference type="GO" id="GO:0016491">
    <property type="term" value="F:oxidoreductase activity"/>
    <property type="evidence" value="ECO:0007669"/>
    <property type="project" value="UniProtKB-KW"/>
</dbReference>
<protein>
    <submittedName>
        <fullName evidence="6">Unannotated protein</fullName>
    </submittedName>
</protein>
<evidence type="ECO:0000313" key="11">
    <source>
        <dbReference type="EMBL" id="CAB4983669.1"/>
    </source>
</evidence>
<comment type="similarity">
    <text evidence="1">Belongs to the iron/ascorbate-dependent oxidoreductase family.</text>
</comment>
<dbReference type="InterPro" id="IPR026992">
    <property type="entry name" value="DIOX_N"/>
</dbReference>